<protein>
    <recommendedName>
        <fullName evidence="4">DM2 domain-containing protein</fullName>
    </recommendedName>
</protein>
<keyword evidence="1" id="KW-0479">Metal-binding</keyword>
<evidence type="ECO:0000259" key="4">
    <source>
        <dbReference type="PROSITE" id="PS51925"/>
    </source>
</evidence>
<evidence type="ECO:0000256" key="2">
    <source>
        <dbReference type="ARBA" id="ARBA00022771"/>
    </source>
</evidence>
<dbReference type="PANTHER" id="PTHR46858:SF12">
    <property type="entry name" value="PROTEIN MDM4"/>
    <property type="match status" value="1"/>
</dbReference>
<dbReference type="InterPro" id="IPR003121">
    <property type="entry name" value="SWIB_MDM2_domain"/>
</dbReference>
<keyword evidence="6" id="KW-1185">Reference proteome</keyword>
<dbReference type="PANTHER" id="PTHR46858">
    <property type="entry name" value="OS05G0521000 PROTEIN"/>
    <property type="match status" value="1"/>
</dbReference>
<organism evidence="5 6">
    <name type="scientific">Malurus cyaneus samueli</name>
    <dbReference type="NCBI Taxonomy" id="2593467"/>
    <lineage>
        <taxon>Eukaryota</taxon>
        <taxon>Metazoa</taxon>
        <taxon>Chordata</taxon>
        <taxon>Craniata</taxon>
        <taxon>Vertebrata</taxon>
        <taxon>Euteleostomi</taxon>
        <taxon>Archelosauria</taxon>
        <taxon>Archosauria</taxon>
        <taxon>Dinosauria</taxon>
        <taxon>Saurischia</taxon>
        <taxon>Theropoda</taxon>
        <taxon>Coelurosauria</taxon>
        <taxon>Aves</taxon>
        <taxon>Neognathae</taxon>
        <taxon>Neoaves</taxon>
        <taxon>Telluraves</taxon>
        <taxon>Australaves</taxon>
        <taxon>Passeriformes</taxon>
        <taxon>Meliphagoidea</taxon>
        <taxon>Maluridae</taxon>
        <taxon>Malurus</taxon>
    </lineage>
</organism>
<dbReference type="CDD" id="cd17673">
    <property type="entry name" value="MDM4"/>
    <property type="match status" value="1"/>
</dbReference>
<dbReference type="GO" id="GO:0002039">
    <property type="term" value="F:p53 binding"/>
    <property type="evidence" value="ECO:0007669"/>
    <property type="project" value="TreeGrafter"/>
</dbReference>
<reference evidence="5" key="2">
    <citation type="submission" date="2025-09" db="UniProtKB">
        <authorList>
            <consortium name="Ensembl"/>
        </authorList>
    </citation>
    <scope>IDENTIFICATION</scope>
</reference>
<dbReference type="GO" id="GO:0043066">
    <property type="term" value="P:negative regulation of apoptotic process"/>
    <property type="evidence" value="ECO:0007669"/>
    <property type="project" value="TreeGrafter"/>
</dbReference>
<dbReference type="GO" id="GO:0008270">
    <property type="term" value="F:zinc ion binding"/>
    <property type="evidence" value="ECO:0007669"/>
    <property type="project" value="UniProtKB-KW"/>
</dbReference>
<dbReference type="GO" id="GO:0016567">
    <property type="term" value="P:protein ubiquitination"/>
    <property type="evidence" value="ECO:0007669"/>
    <property type="project" value="TreeGrafter"/>
</dbReference>
<feature type="domain" description="DM2" evidence="4">
    <location>
        <begin position="32"/>
        <end position="115"/>
    </location>
</feature>
<dbReference type="Ensembl" id="ENSMCST00000006819.1">
    <property type="protein sequence ID" value="ENSMCSP00000006662.1"/>
    <property type="gene ID" value="ENSMCSG00000004782.1"/>
</dbReference>
<dbReference type="InterPro" id="IPR036885">
    <property type="entry name" value="SWIB_MDM2_dom_sf"/>
</dbReference>
<keyword evidence="3" id="KW-0862">Zinc</keyword>
<evidence type="ECO:0000256" key="1">
    <source>
        <dbReference type="ARBA" id="ARBA00022723"/>
    </source>
</evidence>
<reference evidence="5" key="1">
    <citation type="submission" date="2025-08" db="UniProtKB">
        <authorList>
            <consortium name="Ensembl"/>
        </authorList>
    </citation>
    <scope>IDENTIFICATION</scope>
</reference>
<evidence type="ECO:0000256" key="3">
    <source>
        <dbReference type="ARBA" id="ARBA00022833"/>
    </source>
</evidence>
<dbReference type="GO" id="GO:0061630">
    <property type="term" value="F:ubiquitin protein ligase activity"/>
    <property type="evidence" value="ECO:0007669"/>
    <property type="project" value="TreeGrafter"/>
</dbReference>
<dbReference type="SUPFAM" id="SSF47592">
    <property type="entry name" value="SWIB/MDM2 domain"/>
    <property type="match status" value="1"/>
</dbReference>
<dbReference type="OrthoDB" id="24526at2759"/>
<dbReference type="Proteomes" id="UP000694560">
    <property type="component" value="Unplaced"/>
</dbReference>
<evidence type="ECO:0000313" key="5">
    <source>
        <dbReference type="Ensembl" id="ENSMCSP00000006662.1"/>
    </source>
</evidence>
<dbReference type="GO" id="GO:0010468">
    <property type="term" value="P:regulation of gene expression"/>
    <property type="evidence" value="ECO:0007669"/>
    <property type="project" value="TreeGrafter"/>
</dbReference>
<sequence>MLFFSSLVPPCSKALNSQIIPVFFPTKLCSVLQVRPKVPLLRILQAAGAQGDTFTLKEVMHFLGQYIMARQLYDKREQHLVHCGGDALGELLGLQSFSVKDPSPVYEMLKRNLTAASVPTGRLGPKRIKILF</sequence>
<proteinExistence type="predicted"/>
<name>A0A8C5TID4_9PASS</name>
<dbReference type="AlphaFoldDB" id="A0A8C5TID4"/>
<evidence type="ECO:0000313" key="6">
    <source>
        <dbReference type="Proteomes" id="UP000694560"/>
    </source>
</evidence>
<accession>A0A8C5TID4</accession>
<dbReference type="PROSITE" id="PS51925">
    <property type="entry name" value="SWIB_MDM2"/>
    <property type="match status" value="1"/>
</dbReference>
<dbReference type="Gene3D" id="1.10.245.10">
    <property type="entry name" value="SWIB/MDM2 domain"/>
    <property type="match status" value="1"/>
</dbReference>
<keyword evidence="2" id="KW-0863">Zinc-finger</keyword>